<keyword evidence="13" id="KW-1185">Reference proteome</keyword>
<gene>
    <name evidence="12" type="primary">flgK</name>
    <name evidence="12" type="ORF">DSM104635_00415</name>
</gene>
<feature type="chain" id="PRO_5026211386" description="Flagellar hook-associated protein 1" evidence="8">
    <location>
        <begin position="24"/>
        <end position="716"/>
    </location>
</feature>
<dbReference type="InterPro" id="IPR010930">
    <property type="entry name" value="Flg_bb/hook_C_dom"/>
</dbReference>
<comment type="similarity">
    <text evidence="3">Belongs to the flagella basal body rod proteins family.</text>
</comment>
<feature type="coiled-coil region" evidence="7">
    <location>
        <begin position="155"/>
        <end position="182"/>
    </location>
</feature>
<evidence type="ECO:0000256" key="2">
    <source>
        <dbReference type="ARBA" id="ARBA00004613"/>
    </source>
</evidence>
<evidence type="ECO:0000256" key="6">
    <source>
        <dbReference type="ARBA" id="ARBA00023143"/>
    </source>
</evidence>
<evidence type="ECO:0000256" key="1">
    <source>
        <dbReference type="ARBA" id="ARBA00004117"/>
    </source>
</evidence>
<feature type="signal peptide" evidence="8">
    <location>
        <begin position="1"/>
        <end position="23"/>
    </location>
</feature>
<dbReference type="GO" id="GO:0005576">
    <property type="term" value="C:extracellular region"/>
    <property type="evidence" value="ECO:0007669"/>
    <property type="project" value="UniProtKB-SubCell"/>
</dbReference>
<dbReference type="NCBIfam" id="TIGR02492">
    <property type="entry name" value="flgK_ends"/>
    <property type="match status" value="1"/>
</dbReference>
<keyword evidence="8" id="KW-0732">Signal</keyword>
<protein>
    <recommendedName>
        <fullName evidence="4">Flagellar hook-associated protein 1</fullName>
    </recommendedName>
</protein>
<dbReference type="PANTHER" id="PTHR30033">
    <property type="entry name" value="FLAGELLAR HOOK-ASSOCIATED PROTEIN 1"/>
    <property type="match status" value="1"/>
</dbReference>
<evidence type="ECO:0000256" key="5">
    <source>
        <dbReference type="ARBA" id="ARBA00022525"/>
    </source>
</evidence>
<evidence type="ECO:0000313" key="12">
    <source>
        <dbReference type="EMBL" id="QGZ93603.1"/>
    </source>
</evidence>
<dbReference type="InterPro" id="IPR001444">
    <property type="entry name" value="Flag_bb_rod_N"/>
</dbReference>
<feature type="domain" description="Flagellar basal-body/hook protein C-terminal" evidence="10">
    <location>
        <begin position="677"/>
        <end position="712"/>
    </location>
</feature>
<comment type="subcellular location">
    <subcellularLocation>
        <location evidence="1">Bacterial flagellum basal body</location>
    </subcellularLocation>
    <subcellularLocation>
        <location evidence="2">Secreted</location>
    </subcellularLocation>
</comment>
<dbReference type="GO" id="GO:0044780">
    <property type="term" value="P:bacterial-type flagellum assembly"/>
    <property type="evidence" value="ECO:0007669"/>
    <property type="project" value="InterPro"/>
</dbReference>
<evidence type="ECO:0000259" key="11">
    <source>
        <dbReference type="Pfam" id="PF22638"/>
    </source>
</evidence>
<feature type="domain" description="Flagellar basal body rod protein N-terminal" evidence="9">
    <location>
        <begin position="8"/>
        <end position="37"/>
    </location>
</feature>
<keyword evidence="12" id="KW-0282">Flagellum</keyword>
<dbReference type="Pfam" id="PF06429">
    <property type="entry name" value="Flg_bbr_C"/>
    <property type="match status" value="1"/>
</dbReference>
<dbReference type="Proteomes" id="UP000431269">
    <property type="component" value="Chromosome"/>
</dbReference>
<dbReference type="GO" id="GO:0005198">
    <property type="term" value="F:structural molecule activity"/>
    <property type="evidence" value="ECO:0007669"/>
    <property type="project" value="InterPro"/>
</dbReference>
<dbReference type="AlphaFoldDB" id="A0A6I6MQZ2"/>
<evidence type="ECO:0000256" key="8">
    <source>
        <dbReference type="SAM" id="SignalP"/>
    </source>
</evidence>
<name>A0A6I6MQZ2_9CAUL</name>
<feature type="domain" description="Flagellar hook-associated protein FlgK helical" evidence="11">
    <location>
        <begin position="92"/>
        <end position="312"/>
    </location>
</feature>
<dbReference type="KEGG" id="tsv:DSM104635_00415"/>
<dbReference type="GO" id="GO:0009424">
    <property type="term" value="C:bacterial-type flagellum hook"/>
    <property type="evidence" value="ECO:0007669"/>
    <property type="project" value="InterPro"/>
</dbReference>
<dbReference type="Pfam" id="PF00460">
    <property type="entry name" value="Flg_bb_rod"/>
    <property type="match status" value="1"/>
</dbReference>
<dbReference type="PANTHER" id="PTHR30033:SF2">
    <property type="entry name" value="FLAGELLAR HOOK PROTEIN"/>
    <property type="match status" value="1"/>
</dbReference>
<dbReference type="GO" id="GO:0009425">
    <property type="term" value="C:bacterial-type flagellum basal body"/>
    <property type="evidence" value="ECO:0007669"/>
    <property type="project" value="UniProtKB-SubCell"/>
</dbReference>
<dbReference type="Pfam" id="PF22638">
    <property type="entry name" value="FlgK_D1"/>
    <property type="match status" value="1"/>
</dbReference>
<keyword evidence="12" id="KW-0966">Cell projection</keyword>
<dbReference type="EMBL" id="CP047045">
    <property type="protein sequence ID" value="QGZ93603.1"/>
    <property type="molecule type" value="Genomic_DNA"/>
</dbReference>
<keyword evidence="6" id="KW-0975">Bacterial flagellum</keyword>
<dbReference type="InterPro" id="IPR002371">
    <property type="entry name" value="FlgK"/>
</dbReference>
<dbReference type="InterPro" id="IPR053927">
    <property type="entry name" value="FlgK_helical"/>
</dbReference>
<reference evidence="13" key="1">
    <citation type="submission" date="2019-12" db="EMBL/GenBank/DDBJ databases">
        <title>Complete genome of Terracaulis silvestris 0127_4.</title>
        <authorList>
            <person name="Vieira S."/>
            <person name="Riedel T."/>
            <person name="Sproer C."/>
            <person name="Pascual J."/>
            <person name="Boedeker C."/>
            <person name="Overmann J."/>
        </authorList>
    </citation>
    <scope>NUCLEOTIDE SEQUENCE [LARGE SCALE GENOMIC DNA]</scope>
    <source>
        <strain evidence="13">0127_4</strain>
    </source>
</reference>
<dbReference type="RefSeq" id="WP_158764601.1">
    <property type="nucleotide sequence ID" value="NZ_CP047045.1"/>
</dbReference>
<evidence type="ECO:0000259" key="9">
    <source>
        <dbReference type="Pfam" id="PF00460"/>
    </source>
</evidence>
<evidence type="ECO:0000256" key="4">
    <source>
        <dbReference type="ARBA" id="ARBA00016244"/>
    </source>
</evidence>
<keyword evidence="12" id="KW-0969">Cilium</keyword>
<evidence type="ECO:0000313" key="13">
    <source>
        <dbReference type="Proteomes" id="UP000431269"/>
    </source>
</evidence>
<sequence length="716" mass="72928">MVGLTSVLLSGLSGMRASQTAMATISQNIANANTPGYVRTEVTLSPRSDLGAGAGVEVTGIKRAADRFLATASYIAEAARGSAAARADILSRAQSNFGDPAGTTSVFASLDNFWSAMTEIGVDPASQLRRGDAVTALQSMYSEVQRIGESIQSLIAEADQRIADSVEEAQSLIDRIAELNLEVQLNKRMGADSTGAENAQGALIDQLSSLMDVRVTPVTEGGVHVRTSGGALLVGVTAANLSYSPNSSPYATHGVIKFNEQLGTQANLEPYLLGGEIKGLLQARDTDLVNLSEALGGFAGALADALNEVHNENASSPALGQLVGRQTGLLGTDALGFTGNAVLGVTTASGNLAQRLTIDFDAQTITGEAPAAVYSFAGGTVAAFTTALNSALGAANPAGTATFVNGVLTVNVGSSGGAVIQQAETDPSDRAGRGFSHFFGLNDLVSRPTPLFFETGLQASDLHGLAAGGEIAYEVRDSLGRSVATRTIAISGGLIGGDWGDLVTALNATGTGLGEYGTFALDPGTGRIGFTPNDGYKASLVADSTLRGGTGVSFSSLHGLSQAATGGRALEVGIDAQIAANTGRLAVGRPDLTADIGDRIIEAGDNRGSAALVAARDTVRGFPAAGAMNAQTTTLAVYAARLGGEAGRMATDAERGALGAEAVALAAADRRAEVESVSLDDELLKMTTFQNAYAAAARVIQAATDMLDILMSIGYR</sequence>
<evidence type="ECO:0000256" key="7">
    <source>
        <dbReference type="SAM" id="Coils"/>
    </source>
</evidence>
<proteinExistence type="inferred from homology"/>
<evidence type="ECO:0000259" key="10">
    <source>
        <dbReference type="Pfam" id="PF06429"/>
    </source>
</evidence>
<accession>A0A6I6MQZ2</accession>
<organism evidence="12 13">
    <name type="scientific">Terricaulis silvestris</name>
    <dbReference type="NCBI Taxonomy" id="2686094"/>
    <lineage>
        <taxon>Bacteria</taxon>
        <taxon>Pseudomonadati</taxon>
        <taxon>Pseudomonadota</taxon>
        <taxon>Alphaproteobacteria</taxon>
        <taxon>Caulobacterales</taxon>
        <taxon>Caulobacteraceae</taxon>
        <taxon>Terricaulis</taxon>
    </lineage>
</organism>
<keyword evidence="5" id="KW-0964">Secreted</keyword>
<keyword evidence="7" id="KW-0175">Coiled coil</keyword>
<evidence type="ECO:0000256" key="3">
    <source>
        <dbReference type="ARBA" id="ARBA00009677"/>
    </source>
</evidence>